<name>A0A5C6MA96_9LACO</name>
<dbReference type="EMBL" id="SRRQ01000006">
    <property type="protein sequence ID" value="TWW11015.1"/>
    <property type="molecule type" value="Genomic_DNA"/>
</dbReference>
<organism evidence="8 9">
    <name type="scientific">Dellaglioa algida</name>
    <dbReference type="NCBI Taxonomy" id="105612"/>
    <lineage>
        <taxon>Bacteria</taxon>
        <taxon>Bacillati</taxon>
        <taxon>Bacillota</taxon>
        <taxon>Bacilli</taxon>
        <taxon>Lactobacillales</taxon>
        <taxon>Lactobacillaceae</taxon>
        <taxon>Dellaglioa</taxon>
    </lineage>
</organism>
<comment type="caution">
    <text evidence="8">The sequence shown here is derived from an EMBL/GenBank/DDBJ whole genome shotgun (WGS) entry which is preliminary data.</text>
</comment>
<dbReference type="RefSeq" id="WP_146302741.1">
    <property type="nucleotide sequence ID" value="NZ_JANXKU010000006.1"/>
</dbReference>
<feature type="transmembrane region" description="Helical" evidence="6">
    <location>
        <begin position="102"/>
        <end position="135"/>
    </location>
</feature>
<protein>
    <submittedName>
        <fullName evidence="8">Permease</fullName>
    </submittedName>
</protein>
<feature type="transmembrane region" description="Helical" evidence="6">
    <location>
        <begin position="199"/>
        <end position="218"/>
    </location>
</feature>
<dbReference type="InterPro" id="IPR027022">
    <property type="entry name" value="ABC_permease_BceB-typ"/>
</dbReference>
<feature type="transmembrane region" description="Helical" evidence="6">
    <location>
        <begin position="617"/>
        <end position="639"/>
    </location>
</feature>
<evidence type="ECO:0000256" key="1">
    <source>
        <dbReference type="ARBA" id="ARBA00004651"/>
    </source>
</evidence>
<feature type="transmembrane region" description="Helical" evidence="6">
    <location>
        <begin position="20"/>
        <end position="41"/>
    </location>
</feature>
<evidence type="ECO:0000256" key="5">
    <source>
        <dbReference type="ARBA" id="ARBA00023136"/>
    </source>
</evidence>
<evidence type="ECO:0000256" key="6">
    <source>
        <dbReference type="PIRNR" id="PIRNR018968"/>
    </source>
</evidence>
<feature type="transmembrane region" description="Helical" evidence="6">
    <location>
        <begin position="645"/>
        <end position="670"/>
    </location>
</feature>
<feature type="domain" description="ABC3 transporter permease C-terminal" evidence="7">
    <location>
        <begin position="565"/>
        <end position="665"/>
    </location>
</feature>
<dbReference type="AlphaFoldDB" id="A0A5C6MA96"/>
<gene>
    <name evidence="8" type="ORF">LABALGLTS371_09980</name>
</gene>
<comment type="subcellular location">
    <subcellularLocation>
        <location evidence="1 6">Cell membrane</location>
        <topology evidence="1 6">Multi-pass membrane protein</topology>
    </subcellularLocation>
</comment>
<dbReference type="PANTHER" id="PTHR46795">
    <property type="entry name" value="ABC TRANSPORTER PERMEASE-RELATED-RELATED"/>
    <property type="match status" value="1"/>
</dbReference>
<evidence type="ECO:0000256" key="3">
    <source>
        <dbReference type="ARBA" id="ARBA00022692"/>
    </source>
</evidence>
<evidence type="ECO:0000259" key="7">
    <source>
        <dbReference type="Pfam" id="PF02687"/>
    </source>
</evidence>
<dbReference type="InterPro" id="IPR003838">
    <property type="entry name" value="ABC3_permease_C"/>
</dbReference>
<keyword evidence="2 6" id="KW-1003">Cell membrane</keyword>
<evidence type="ECO:0000256" key="2">
    <source>
        <dbReference type="ARBA" id="ARBA00022475"/>
    </source>
</evidence>
<dbReference type="GO" id="GO:0005886">
    <property type="term" value="C:plasma membrane"/>
    <property type="evidence" value="ECO:0007669"/>
    <property type="project" value="UniProtKB-SubCell"/>
</dbReference>
<accession>A0A5C6MA96</accession>
<sequence length="678" mass="77912">MKPLANIVLKSVRRSFWDYLIYVIASSIAVTVYFSFLSMSFNKELTQNSRVELPISVTLQISSFLILIFIACFMMYTNLFVAKRREKEIAVYHLLGVKKSQIAAMLFVENLILGNIALMIGLAVGALFSKLFAMILLRAMVITADTNIIVSWRSLINTVLIFNVIFLMMSVINSSIIYRKQLISLFTHNDGASNEHFGSFKRLLAIVSLFLIGVPLYLAVNFEELGPIFNIWLRRNDYLLVIVMIAVMIILGTLLVFYCLIPILLRLMQKWHHFMYRGGRLLAFSNLKGNLRQNAVMLSLMTLLIMFSLSAFIGMATLYSYAQKTIDQVAPAHFITDNYHLATVKKVLKDNQLEIKQQVTGHFKIIPMRTSVQLNQKNSSKPKITPITIMSESDYNRARRIQGGLEPIKIKSNESIMILHKLARYQIDGEKQLIHFDQESLNQLKIQKYQSIFPYGETHYVKNLMIVDDKVYNGVKSDTRYNLTAIDIKKYQAFAQSENDFGHKLDDQAKEQTYLQLTGTSLENTHYNFSTQSKSRYHYQNVGVRKQVAKNVTQLTGFFIYVTCFISIILVVATCSIMMLQQMVDLRQNQKTYSLMQSLGVTNKEIRRIVYQQTAGLFLIPVILGSIEALFTFNIYVALFDLPNINVIIFFWGTFYAMYYGLFLITAHVLNRIINNRN</sequence>
<keyword evidence="3 6" id="KW-0812">Transmembrane</keyword>
<proteinExistence type="inferred from homology"/>
<feature type="domain" description="ABC3 transporter permease C-terminal" evidence="7">
    <location>
        <begin position="62"/>
        <end position="181"/>
    </location>
</feature>
<reference evidence="8 9" key="1">
    <citation type="submission" date="2019-04" db="EMBL/GenBank/DDBJ databases">
        <title>In vitro growth and metabolic characteristics of meat-borne Lactobacillus algidus strains.</title>
        <authorList>
            <person name="Sade E."/>
            <person name="Per J."/>
            <person name="Tytti H."/>
            <person name="Johanna B.K."/>
        </authorList>
    </citation>
    <scope>NUCLEOTIDE SEQUENCE [LARGE SCALE GENOMIC DNA]</scope>
    <source>
        <strain evidence="8 9">LTS37-1</strain>
    </source>
</reference>
<keyword evidence="5 6" id="KW-0472">Membrane</keyword>
<dbReference type="PIRSF" id="PIRSF018968">
    <property type="entry name" value="ABC_permease_BceB"/>
    <property type="match status" value="1"/>
</dbReference>
<keyword evidence="4 6" id="KW-1133">Transmembrane helix</keyword>
<feature type="transmembrane region" description="Helical" evidence="6">
    <location>
        <begin position="238"/>
        <end position="265"/>
    </location>
</feature>
<feature type="transmembrane region" description="Helical" evidence="6">
    <location>
        <begin position="155"/>
        <end position="178"/>
    </location>
</feature>
<evidence type="ECO:0000313" key="9">
    <source>
        <dbReference type="Proteomes" id="UP000321659"/>
    </source>
</evidence>
<dbReference type="InterPro" id="IPR052536">
    <property type="entry name" value="ABC-4_Integral_Memb_Prot"/>
</dbReference>
<dbReference type="GO" id="GO:0055085">
    <property type="term" value="P:transmembrane transport"/>
    <property type="evidence" value="ECO:0007669"/>
    <property type="project" value="UniProtKB-UniRule"/>
</dbReference>
<feature type="transmembrane region" description="Helical" evidence="6">
    <location>
        <begin position="61"/>
        <end position="81"/>
    </location>
</feature>
<evidence type="ECO:0000313" key="8">
    <source>
        <dbReference type="EMBL" id="TWW11015.1"/>
    </source>
</evidence>
<dbReference type="PANTHER" id="PTHR46795:SF3">
    <property type="entry name" value="ABC TRANSPORTER PERMEASE"/>
    <property type="match status" value="1"/>
</dbReference>
<comment type="similarity">
    <text evidence="6">Belongs to the ABC-4 integral membrane protein family.</text>
</comment>
<dbReference type="Proteomes" id="UP000321659">
    <property type="component" value="Unassembled WGS sequence"/>
</dbReference>
<evidence type="ECO:0000256" key="4">
    <source>
        <dbReference type="ARBA" id="ARBA00022989"/>
    </source>
</evidence>
<feature type="transmembrane region" description="Helical" evidence="6">
    <location>
        <begin position="558"/>
        <end position="580"/>
    </location>
</feature>
<keyword evidence="6" id="KW-0813">Transport</keyword>
<dbReference type="Pfam" id="PF02687">
    <property type="entry name" value="FtsX"/>
    <property type="match status" value="2"/>
</dbReference>
<feature type="transmembrane region" description="Helical" evidence="6">
    <location>
        <begin position="295"/>
        <end position="321"/>
    </location>
</feature>